<dbReference type="EMBL" id="JADNYM010000015">
    <property type="protein sequence ID" value="MBG0740195.1"/>
    <property type="molecule type" value="Genomic_DNA"/>
</dbReference>
<reference evidence="2 3" key="1">
    <citation type="submission" date="2020-11" db="EMBL/GenBank/DDBJ databases">
        <title>Arthrobacter antarcticus sp. nov., isolated from Antarctic Soil.</title>
        <authorList>
            <person name="Li J."/>
        </authorList>
    </citation>
    <scope>NUCLEOTIDE SEQUENCE [LARGE SCALE GENOMIC DNA]</scope>
    <source>
        <strain evidence="2 3">Z1-20</strain>
    </source>
</reference>
<sequence length="102" mass="11124">MTDKNTNDGAMNNGHQERDRDDRNGEDKQARGSRGGDEVLAPGEVTKDAKGLGAVFGDADRTNTDDPVKTPGGADAQAIKEMNENFTVYEHEGERYVEENPK</sequence>
<accession>A0A931CPU9</accession>
<feature type="compositionally biased region" description="Basic and acidic residues" evidence="1">
    <location>
        <begin position="15"/>
        <end position="37"/>
    </location>
</feature>
<feature type="region of interest" description="Disordered" evidence="1">
    <location>
        <begin position="1"/>
        <end position="75"/>
    </location>
</feature>
<protein>
    <submittedName>
        <fullName evidence="2">Uncharacterized protein</fullName>
    </submittedName>
</protein>
<evidence type="ECO:0000313" key="2">
    <source>
        <dbReference type="EMBL" id="MBG0740195.1"/>
    </source>
</evidence>
<evidence type="ECO:0000256" key="1">
    <source>
        <dbReference type="SAM" id="MobiDB-lite"/>
    </source>
</evidence>
<evidence type="ECO:0000313" key="3">
    <source>
        <dbReference type="Proteomes" id="UP000655366"/>
    </source>
</evidence>
<organism evidence="2 3">
    <name type="scientific">Arthrobacter terrae</name>
    <dbReference type="NCBI Taxonomy" id="2935737"/>
    <lineage>
        <taxon>Bacteria</taxon>
        <taxon>Bacillati</taxon>
        <taxon>Actinomycetota</taxon>
        <taxon>Actinomycetes</taxon>
        <taxon>Micrococcales</taxon>
        <taxon>Micrococcaceae</taxon>
        <taxon>Arthrobacter</taxon>
    </lineage>
</organism>
<gene>
    <name evidence="2" type="ORF">IV500_12470</name>
</gene>
<dbReference type="Proteomes" id="UP000655366">
    <property type="component" value="Unassembled WGS sequence"/>
</dbReference>
<keyword evidence="3" id="KW-1185">Reference proteome</keyword>
<name>A0A931CPU9_9MICC</name>
<dbReference type="AlphaFoldDB" id="A0A931CPU9"/>
<proteinExistence type="predicted"/>
<feature type="compositionally biased region" description="Basic and acidic residues" evidence="1">
    <location>
        <begin position="58"/>
        <end position="68"/>
    </location>
</feature>
<dbReference type="RefSeq" id="WP_196397138.1">
    <property type="nucleotide sequence ID" value="NZ_JADNYM010000015.1"/>
</dbReference>
<comment type="caution">
    <text evidence="2">The sequence shown here is derived from an EMBL/GenBank/DDBJ whole genome shotgun (WGS) entry which is preliminary data.</text>
</comment>